<dbReference type="EC" id="3.1.1.29" evidence="1"/>
<dbReference type="Gene3D" id="3.40.1490.10">
    <property type="entry name" value="Bit1"/>
    <property type="match status" value="1"/>
</dbReference>
<keyword evidence="7" id="KW-1185">Reference proteome</keyword>
<evidence type="ECO:0000256" key="5">
    <source>
        <dbReference type="SAM" id="Phobius"/>
    </source>
</evidence>
<dbReference type="NCBIfam" id="TIGR00283">
    <property type="entry name" value="arch_pth2"/>
    <property type="match status" value="1"/>
</dbReference>
<evidence type="ECO:0000256" key="4">
    <source>
        <dbReference type="ARBA" id="ARBA00048707"/>
    </source>
</evidence>
<dbReference type="Proteomes" id="UP001448207">
    <property type="component" value="Unassembled WGS sequence"/>
</dbReference>
<comment type="catalytic activity">
    <reaction evidence="4">
        <text>an N-acyl-L-alpha-aminoacyl-tRNA + H2O = an N-acyl-L-amino acid + a tRNA + H(+)</text>
        <dbReference type="Rhea" id="RHEA:54448"/>
        <dbReference type="Rhea" id="RHEA-COMP:10123"/>
        <dbReference type="Rhea" id="RHEA-COMP:13883"/>
        <dbReference type="ChEBI" id="CHEBI:15377"/>
        <dbReference type="ChEBI" id="CHEBI:15378"/>
        <dbReference type="ChEBI" id="CHEBI:59874"/>
        <dbReference type="ChEBI" id="CHEBI:78442"/>
        <dbReference type="ChEBI" id="CHEBI:138191"/>
        <dbReference type="EC" id="3.1.1.29"/>
    </reaction>
</comment>
<reference evidence="6 7" key="1">
    <citation type="submission" date="2024-04" db="EMBL/GenBank/DDBJ databases">
        <title>Symmetric and asymmetric DNA N6-adenine methylation regulates different biological responses in Mucorales.</title>
        <authorList>
            <consortium name="Lawrence Berkeley National Laboratory"/>
            <person name="Lax C."/>
            <person name="Mondo S.J."/>
            <person name="Osorio-Concepcion M."/>
            <person name="Muszewska A."/>
            <person name="Corrochano-Luque M."/>
            <person name="Gutierrez G."/>
            <person name="Riley R."/>
            <person name="Lipzen A."/>
            <person name="Guo J."/>
            <person name="Hundley H."/>
            <person name="Amirebrahimi M."/>
            <person name="Ng V."/>
            <person name="Lorenzo-Gutierrez D."/>
            <person name="Binder U."/>
            <person name="Yang J."/>
            <person name="Song Y."/>
            <person name="Canovas D."/>
            <person name="Navarro E."/>
            <person name="Freitag M."/>
            <person name="Gabaldon T."/>
            <person name="Grigoriev I.V."/>
            <person name="Corrochano L.M."/>
            <person name="Nicolas F.E."/>
            <person name="Garre V."/>
        </authorList>
    </citation>
    <scope>NUCLEOTIDE SEQUENCE [LARGE SCALE GENOMIC DNA]</scope>
    <source>
        <strain evidence="6 7">L51</strain>
    </source>
</reference>
<accession>A0ABR3AGV8</accession>
<dbReference type="NCBIfam" id="NF003314">
    <property type="entry name" value="PRK04322.1"/>
    <property type="match status" value="1"/>
</dbReference>
<keyword evidence="2" id="KW-0378">Hydrolase</keyword>
<dbReference type="CDD" id="cd02430">
    <property type="entry name" value="PTH2"/>
    <property type="match status" value="1"/>
</dbReference>
<feature type="transmembrane region" description="Helical" evidence="5">
    <location>
        <begin position="15"/>
        <end position="36"/>
    </location>
</feature>
<comment type="similarity">
    <text evidence="3">Belongs to the PTH2 family.</text>
</comment>
<protein>
    <recommendedName>
        <fullName evidence="1">peptidyl-tRNA hydrolase</fullName>
        <ecNumber evidence="1">3.1.1.29</ecNumber>
    </recommendedName>
</protein>
<evidence type="ECO:0000256" key="1">
    <source>
        <dbReference type="ARBA" id="ARBA00013260"/>
    </source>
</evidence>
<comment type="caution">
    <text evidence="6">The sequence shown here is derived from an EMBL/GenBank/DDBJ whole genome shotgun (WGS) entry which is preliminary data.</text>
</comment>
<dbReference type="EMBL" id="JBCLYO010000049">
    <property type="protein sequence ID" value="KAL0073927.1"/>
    <property type="molecule type" value="Genomic_DNA"/>
</dbReference>
<keyword evidence="5" id="KW-1133">Transmembrane helix</keyword>
<keyword evidence="5" id="KW-0472">Membrane</keyword>
<dbReference type="PANTHER" id="PTHR12649:SF11">
    <property type="entry name" value="PEPTIDYL-TRNA HYDROLASE 2, MITOCHONDRIAL"/>
    <property type="match status" value="1"/>
</dbReference>
<evidence type="ECO:0000256" key="3">
    <source>
        <dbReference type="ARBA" id="ARBA00038050"/>
    </source>
</evidence>
<evidence type="ECO:0000256" key="2">
    <source>
        <dbReference type="ARBA" id="ARBA00022801"/>
    </source>
</evidence>
<evidence type="ECO:0000313" key="7">
    <source>
        <dbReference type="Proteomes" id="UP001448207"/>
    </source>
</evidence>
<dbReference type="Pfam" id="PF01981">
    <property type="entry name" value="PTH2"/>
    <property type="match status" value="1"/>
</dbReference>
<dbReference type="PANTHER" id="PTHR12649">
    <property type="entry name" value="PEPTIDYL-TRNA HYDROLASE 2"/>
    <property type="match status" value="1"/>
</dbReference>
<sequence length="200" mass="21355">MSCSLSSKPSSNYPFIELAVTATVALITGVLIGKALGTKKDNDKEIGKVSAEKIVAAEISQEESEEEEELDEQPAGKLDASKYKDYKMVLVVRSDLGMTKGKIAAQCGHATLACYKSIKQGNLEILRAWEYSGQAKVALKADSEEMLDELQAIALSLNLTAQSIRDAGRTQIAAGSKTVLGIGPGPIELINEVTGRLKLL</sequence>
<dbReference type="SUPFAM" id="SSF102462">
    <property type="entry name" value="Peptidyl-tRNA hydrolase II"/>
    <property type="match status" value="1"/>
</dbReference>
<keyword evidence="5" id="KW-0812">Transmembrane</keyword>
<gene>
    <name evidence="6" type="ORF">J3Q64DRAFT_1779752</name>
</gene>
<organism evidence="6 7">
    <name type="scientific">Phycomyces blakesleeanus</name>
    <dbReference type="NCBI Taxonomy" id="4837"/>
    <lineage>
        <taxon>Eukaryota</taxon>
        <taxon>Fungi</taxon>
        <taxon>Fungi incertae sedis</taxon>
        <taxon>Mucoromycota</taxon>
        <taxon>Mucoromycotina</taxon>
        <taxon>Mucoromycetes</taxon>
        <taxon>Mucorales</taxon>
        <taxon>Phycomycetaceae</taxon>
        <taxon>Phycomyces</taxon>
    </lineage>
</organism>
<name>A0ABR3AGV8_PHYBL</name>
<proteinExistence type="inferred from homology"/>
<evidence type="ECO:0000313" key="6">
    <source>
        <dbReference type="EMBL" id="KAL0073927.1"/>
    </source>
</evidence>
<dbReference type="InterPro" id="IPR023476">
    <property type="entry name" value="Pep_tRNA_hydro_II_dom_sf"/>
</dbReference>
<dbReference type="InterPro" id="IPR002833">
    <property type="entry name" value="PTH2"/>
</dbReference>